<dbReference type="EMBL" id="MLAK01000586">
    <property type="protein sequence ID" value="OHT11492.1"/>
    <property type="molecule type" value="Genomic_DNA"/>
</dbReference>
<feature type="compositionally biased region" description="Basic and acidic residues" evidence="11">
    <location>
        <begin position="896"/>
        <end position="907"/>
    </location>
</feature>
<dbReference type="Pfam" id="PF02207">
    <property type="entry name" value="zf-UBR"/>
    <property type="match status" value="1"/>
</dbReference>
<dbReference type="FunFam" id="2.10.110.30:FF:000002">
    <property type="entry name" value="Putative e3 ubiquitin-protein ligase ubr3"/>
    <property type="match status" value="1"/>
</dbReference>
<gene>
    <name evidence="13" type="ORF">TRFO_19029</name>
</gene>
<sequence length="1321" mass="152827">MDASLEDLSLRFEIDVKSACSFCEKIICGDEFENIEDFISYQQSKLPPNYCDRSWNEKTITAYCKECSLTQNSCICINCFLHGNHKGHNVSFTIGNVGNCDCGDRSAWNYLGFCSEHFYKKPEELPADLQLFLTNAFIAAFKHTNFLAVHRPETFSEICTWVKKFSDINSSFKALVSNIFFEKHINLADIMRNYINYSSMSAMALLNLLSSLTNDALMSKAITKAVFEVFPDYVFSLLSILCSEKPKKRPVEQLFNIFKIITYGFMHANIKEALKENIDWVSSMSKTIKLMFEFIMRNYNFRYLTNAKYDQLFLSITDLISEVAVNPNQHDNAILFSKMFFKELLKIEGFTKFTRFVNEKEEEGPKKESTSLHITFYISDILRRLCVIDTDEKSCYKGMLKFLEKNFWNDTFDDVHDIHFLLRPFLKPGVFGTEDLSLHIAFEKLLLNQPGKLEFMQFLYNYLREHHNNIQNKQSSSWCNESKNELRDNGLNSEFDSRNLQFNEFLLSFSILPLRFFAVHYQVNYFFQCNSKTFVIAINSFTFKGNINLRLMPLFALIQMMYGIVDDKEYAMSTLLHTFGIFEVTESKDFHYTLLNLLFFLSNLVTDRICLMNDLRSLEERIIALELGDNHLISATQIADLFWPELINSSFYQNVVDEVTVRITTDIETKFKLADEKYWNPIAPWVSHISNKCASFFQKNKDKLLPFTKFTPEPFNLNLGGLLQTRAVYAIIYFIASTTVCEHNAPVVSVHFILNLLIILRQITPKDEFTVYEIECSNLPELIEKIPSKFDDMLHCQIKYSKYQPHDLISLIKQLGVIGINVLKEISELSSEDVDTSFLEEERQRKKKAAQAARLNALKQIQQNTKIAFDEEESENETQNQINHSLNNQSNSLNEQKNDEVKSQVDDDEIENKNDGIDEICSICQTNEKEILWFPMTIYQSSLSTFVSSESNWNPVSEISASICIHLVHSKCVKNLKVGRNFICSADRTLKNCLLPKFPPKFSPSYKKELDFFCKLFSAHEDSYEKGQNISLSSLIELIVGLISTIEFRDRSNPLFSTKKTNVLLIKYLFRTIWYLQKVKKQQLREKSSPIWVLISKLVDSDDPQLNFQPFASIIKNMLKGEEENIRRFDRQVAILHNCIFNETINLPNPSNLRKNLLNIDFPNMFLEFILPKYGSIPVDKHFLEIGLCLMTGQIVYFQKNKENPSSAVSHIEYTKNNCGGLCPILVLTGEKATSVQIFTDTFSTNVTLRPFYLTVNGDENIGFESSYMAPYFKKIVYEKTMDIFFSGEWISLIESKDFVGNVFGRNSEDENNDEYIGASS</sequence>
<feature type="domain" description="UBR-type" evidence="12">
    <location>
        <begin position="49"/>
        <end position="119"/>
    </location>
</feature>
<comment type="function">
    <text evidence="10">Ubiquitin ligase protein which is a component of the N-end rule pathway. Recognizes and binds to proteins bearing specific N-terminal residues that are destabilizing according to the N-end rule, leading to their ubiquitination and subsequent degradation.</text>
</comment>
<dbReference type="GeneID" id="94835235"/>
<comment type="similarity">
    <text evidence="8 10">Belongs to the E3 ubiquitin-protein ligase UBR1-like family.</text>
</comment>
<protein>
    <recommendedName>
        <fullName evidence="10">E3 ubiquitin-protein ligase</fullName>
        <ecNumber evidence="10">2.3.2.27</ecNumber>
    </recommendedName>
</protein>
<evidence type="ECO:0000256" key="4">
    <source>
        <dbReference type="ARBA" id="ARBA00022723"/>
    </source>
</evidence>
<dbReference type="PANTHER" id="PTHR21497">
    <property type="entry name" value="UBIQUITIN LIGASE E3 ALPHA-RELATED"/>
    <property type="match status" value="1"/>
</dbReference>
<dbReference type="Gene3D" id="2.10.110.30">
    <property type="match status" value="1"/>
</dbReference>
<dbReference type="GO" id="GO:0008270">
    <property type="term" value="F:zinc ion binding"/>
    <property type="evidence" value="ECO:0007669"/>
    <property type="project" value="UniProtKB-UniRule"/>
</dbReference>
<keyword evidence="3 10" id="KW-0808">Transferase</keyword>
<evidence type="ECO:0000313" key="14">
    <source>
        <dbReference type="Proteomes" id="UP000179807"/>
    </source>
</evidence>
<evidence type="ECO:0000256" key="8">
    <source>
        <dbReference type="ARBA" id="ARBA00046341"/>
    </source>
</evidence>
<evidence type="ECO:0000313" key="13">
    <source>
        <dbReference type="EMBL" id="OHT11492.1"/>
    </source>
</evidence>
<feature type="compositionally biased region" description="Low complexity" evidence="11">
    <location>
        <begin position="879"/>
        <end position="895"/>
    </location>
</feature>
<keyword evidence="4 10" id="KW-0479">Metal-binding</keyword>
<comment type="pathway">
    <text evidence="2 10">Protein modification; protein ubiquitination.</text>
</comment>
<evidence type="ECO:0000256" key="11">
    <source>
        <dbReference type="SAM" id="MobiDB-lite"/>
    </source>
</evidence>
<dbReference type="CDD" id="cd19670">
    <property type="entry name" value="UBR-box_UBR1_2_3"/>
    <property type="match status" value="1"/>
</dbReference>
<dbReference type="SMART" id="SM00396">
    <property type="entry name" value="ZnF_UBR1"/>
    <property type="match status" value="1"/>
</dbReference>
<comment type="catalytic activity">
    <reaction evidence="1 10">
        <text>S-ubiquitinyl-[E2 ubiquitin-conjugating enzyme]-L-cysteine + [acceptor protein]-L-lysine = [E2 ubiquitin-conjugating enzyme]-L-cysteine + N(6)-ubiquitinyl-[acceptor protein]-L-lysine.</text>
        <dbReference type="EC" id="2.3.2.27"/>
    </reaction>
</comment>
<evidence type="ECO:0000256" key="6">
    <source>
        <dbReference type="ARBA" id="ARBA00022786"/>
    </source>
</evidence>
<evidence type="ECO:0000256" key="3">
    <source>
        <dbReference type="ARBA" id="ARBA00022679"/>
    </source>
</evidence>
<proteinExistence type="inferred from homology"/>
<comment type="caution">
    <text evidence="13">The sequence shown here is derived from an EMBL/GenBank/DDBJ whole genome shotgun (WGS) entry which is preliminary data.</text>
</comment>
<dbReference type="GO" id="GO:0061630">
    <property type="term" value="F:ubiquitin protein ligase activity"/>
    <property type="evidence" value="ECO:0007669"/>
    <property type="project" value="UniProtKB-UniRule"/>
</dbReference>
<evidence type="ECO:0000256" key="1">
    <source>
        <dbReference type="ARBA" id="ARBA00000900"/>
    </source>
</evidence>
<dbReference type="PROSITE" id="PS51157">
    <property type="entry name" value="ZF_UBR"/>
    <property type="match status" value="1"/>
</dbReference>
<evidence type="ECO:0000256" key="2">
    <source>
        <dbReference type="ARBA" id="ARBA00004906"/>
    </source>
</evidence>
<dbReference type="UniPathway" id="UPA00143"/>
<evidence type="ECO:0000256" key="9">
    <source>
        <dbReference type="PROSITE-ProRule" id="PRU00508"/>
    </source>
</evidence>
<evidence type="ECO:0000256" key="10">
    <source>
        <dbReference type="RuleBase" id="RU366018"/>
    </source>
</evidence>
<dbReference type="InterPro" id="IPR003126">
    <property type="entry name" value="Znf_UBR"/>
</dbReference>
<evidence type="ECO:0000256" key="5">
    <source>
        <dbReference type="ARBA" id="ARBA00022771"/>
    </source>
</evidence>
<feature type="zinc finger region" description="UBR-type" evidence="9">
    <location>
        <begin position="49"/>
        <end position="119"/>
    </location>
</feature>
<dbReference type="VEuPathDB" id="TrichDB:TRFO_19029"/>
<keyword evidence="5 10" id="KW-0863">Zinc-finger</keyword>
<feature type="region of interest" description="Disordered" evidence="11">
    <location>
        <begin position="871"/>
        <end position="907"/>
    </location>
</feature>
<keyword evidence="7 10" id="KW-0862">Zinc</keyword>
<dbReference type="EC" id="2.3.2.27" evidence="10"/>
<name>A0A1J4KNW7_9EUKA</name>
<keyword evidence="14" id="KW-1185">Reference proteome</keyword>
<dbReference type="Proteomes" id="UP000179807">
    <property type="component" value="Unassembled WGS sequence"/>
</dbReference>
<accession>A0A1J4KNW7</accession>
<organism evidence="13 14">
    <name type="scientific">Tritrichomonas foetus</name>
    <dbReference type="NCBI Taxonomy" id="1144522"/>
    <lineage>
        <taxon>Eukaryota</taxon>
        <taxon>Metamonada</taxon>
        <taxon>Parabasalia</taxon>
        <taxon>Tritrichomonadida</taxon>
        <taxon>Tritrichomonadidae</taxon>
        <taxon>Tritrichomonas</taxon>
    </lineage>
</organism>
<evidence type="ECO:0000256" key="7">
    <source>
        <dbReference type="ARBA" id="ARBA00022833"/>
    </source>
</evidence>
<dbReference type="InterPro" id="IPR039164">
    <property type="entry name" value="UBR1-like"/>
</dbReference>
<dbReference type="GO" id="GO:0071596">
    <property type="term" value="P:ubiquitin-dependent protein catabolic process via the N-end rule pathway"/>
    <property type="evidence" value="ECO:0007669"/>
    <property type="project" value="UniProtKB-UniRule"/>
</dbReference>
<reference evidence="13" key="1">
    <citation type="submission" date="2016-10" db="EMBL/GenBank/DDBJ databases">
        <authorList>
            <person name="Benchimol M."/>
            <person name="Almeida L.G."/>
            <person name="Vasconcelos A.T."/>
            <person name="Perreira-Neves A."/>
            <person name="Rosa I.A."/>
            <person name="Tasca T."/>
            <person name="Bogo M.R."/>
            <person name="de Souza W."/>
        </authorList>
    </citation>
    <scope>NUCLEOTIDE SEQUENCE [LARGE SCALE GENOMIC DNA]</scope>
    <source>
        <strain evidence="13">K</strain>
    </source>
</reference>
<dbReference type="PANTHER" id="PTHR21497:SF24">
    <property type="entry name" value="E3 UBIQUITIN-PROTEIN LIGASE UBR1"/>
    <property type="match status" value="1"/>
</dbReference>
<keyword evidence="6 10" id="KW-0833">Ubl conjugation pathway</keyword>
<dbReference type="RefSeq" id="XP_068364628.1">
    <property type="nucleotide sequence ID" value="XM_068500531.1"/>
</dbReference>
<dbReference type="OrthoDB" id="2020519at2759"/>
<dbReference type="GO" id="GO:0000151">
    <property type="term" value="C:ubiquitin ligase complex"/>
    <property type="evidence" value="ECO:0007669"/>
    <property type="project" value="TreeGrafter"/>
</dbReference>
<dbReference type="GO" id="GO:0016567">
    <property type="term" value="P:protein ubiquitination"/>
    <property type="evidence" value="ECO:0007669"/>
    <property type="project" value="UniProtKB-UniRule"/>
</dbReference>
<dbReference type="GO" id="GO:0005737">
    <property type="term" value="C:cytoplasm"/>
    <property type="evidence" value="ECO:0007669"/>
    <property type="project" value="TreeGrafter"/>
</dbReference>
<evidence type="ECO:0000259" key="12">
    <source>
        <dbReference type="PROSITE" id="PS51157"/>
    </source>
</evidence>